<evidence type="ECO:0000313" key="11">
    <source>
        <dbReference type="EMBL" id="OYV02922.1"/>
    </source>
</evidence>
<dbReference type="InterPro" id="IPR050790">
    <property type="entry name" value="ExbB/TolQ_transport"/>
</dbReference>
<dbReference type="AlphaFoldDB" id="A0A257LU26"/>
<sequence>MKEGGVYMYPLLTAALIGAAYIIERFISFLLARVNADRVLAEIKRLVKEKGVDAAIDHCKRYRAPLVKVLKAGLEAYKEKGADKTALEEALSRAATEELVFVDRGLPVLAAVASVAPVIGFLGTVSGMIHAFGAVAIAGEVEPTLVASGIKEALITTAFGLSIAFPTLAFHVFFSSQGNNYAHKMELTSLDLIKFLVEEQP</sequence>
<evidence type="ECO:0000256" key="9">
    <source>
        <dbReference type="SAM" id="Phobius"/>
    </source>
</evidence>
<keyword evidence="7 9" id="KW-0472">Membrane</keyword>
<comment type="subcellular location">
    <subcellularLocation>
        <location evidence="1">Cell membrane</location>
        <topology evidence="1">Multi-pass membrane protein</topology>
    </subcellularLocation>
    <subcellularLocation>
        <location evidence="8">Membrane</location>
        <topology evidence="8">Multi-pass membrane protein</topology>
    </subcellularLocation>
</comment>
<evidence type="ECO:0000256" key="2">
    <source>
        <dbReference type="ARBA" id="ARBA00022448"/>
    </source>
</evidence>
<organism evidence="11 12">
    <name type="scientific">candidate division WOR-3 bacterium 4484_18</name>
    <dbReference type="NCBI Taxonomy" id="2020626"/>
    <lineage>
        <taxon>Bacteria</taxon>
        <taxon>Bacteria division WOR-3</taxon>
    </lineage>
</organism>
<name>A0A257LU26_UNCW3</name>
<dbReference type="GO" id="GO:0005886">
    <property type="term" value="C:plasma membrane"/>
    <property type="evidence" value="ECO:0007669"/>
    <property type="project" value="UniProtKB-SubCell"/>
</dbReference>
<feature type="transmembrane region" description="Helical" evidence="9">
    <location>
        <begin position="6"/>
        <end position="23"/>
    </location>
</feature>
<comment type="caution">
    <text evidence="11">The sequence shown here is derived from an EMBL/GenBank/DDBJ whole genome shotgun (WGS) entry which is preliminary data.</text>
</comment>
<proteinExistence type="inferred from homology"/>
<evidence type="ECO:0000259" key="10">
    <source>
        <dbReference type="Pfam" id="PF01618"/>
    </source>
</evidence>
<dbReference type="Pfam" id="PF01618">
    <property type="entry name" value="MotA_ExbB"/>
    <property type="match status" value="1"/>
</dbReference>
<keyword evidence="4 9" id="KW-0812">Transmembrane</keyword>
<evidence type="ECO:0000256" key="3">
    <source>
        <dbReference type="ARBA" id="ARBA00022475"/>
    </source>
</evidence>
<reference evidence="12" key="1">
    <citation type="submission" date="2017-07" db="EMBL/GenBank/DDBJ databases">
        <title>Novel pathways for hydrocarbon cycling and metabolic interdependencies in hydrothermal sediment communities.</title>
        <authorList>
            <person name="Dombrowski N."/>
            <person name="Seitz K."/>
            <person name="Teske A."/>
            <person name="Baker B."/>
        </authorList>
    </citation>
    <scope>NUCLEOTIDE SEQUENCE [LARGE SCALE GENOMIC DNA]</scope>
</reference>
<dbReference type="EMBL" id="NMUJ01000037">
    <property type="protein sequence ID" value="OYV02922.1"/>
    <property type="molecule type" value="Genomic_DNA"/>
</dbReference>
<feature type="transmembrane region" description="Helical" evidence="9">
    <location>
        <begin position="153"/>
        <end position="174"/>
    </location>
</feature>
<comment type="similarity">
    <text evidence="8">Belongs to the exbB/tolQ family.</text>
</comment>
<evidence type="ECO:0000256" key="8">
    <source>
        <dbReference type="RuleBase" id="RU004057"/>
    </source>
</evidence>
<dbReference type="PANTHER" id="PTHR30625:SF15">
    <property type="entry name" value="BIOPOLYMER TRANSPORT PROTEIN EXBB"/>
    <property type="match status" value="1"/>
</dbReference>
<evidence type="ECO:0000256" key="1">
    <source>
        <dbReference type="ARBA" id="ARBA00004651"/>
    </source>
</evidence>
<feature type="domain" description="MotA/TolQ/ExbB proton channel" evidence="10">
    <location>
        <begin position="65"/>
        <end position="186"/>
    </location>
</feature>
<dbReference type="GO" id="GO:0017038">
    <property type="term" value="P:protein import"/>
    <property type="evidence" value="ECO:0007669"/>
    <property type="project" value="TreeGrafter"/>
</dbReference>
<evidence type="ECO:0000256" key="4">
    <source>
        <dbReference type="ARBA" id="ARBA00022692"/>
    </source>
</evidence>
<keyword evidence="6 9" id="KW-1133">Transmembrane helix</keyword>
<dbReference type="PANTHER" id="PTHR30625">
    <property type="entry name" value="PROTEIN TOLQ"/>
    <property type="match status" value="1"/>
</dbReference>
<dbReference type="InterPro" id="IPR002898">
    <property type="entry name" value="MotA_ExbB_proton_chnl"/>
</dbReference>
<accession>A0A257LU26</accession>
<keyword evidence="3" id="KW-1003">Cell membrane</keyword>
<evidence type="ECO:0000256" key="5">
    <source>
        <dbReference type="ARBA" id="ARBA00022927"/>
    </source>
</evidence>
<keyword evidence="5 8" id="KW-0653">Protein transport</keyword>
<gene>
    <name evidence="11" type="ORF">CGW93_03255</name>
</gene>
<evidence type="ECO:0000256" key="6">
    <source>
        <dbReference type="ARBA" id="ARBA00022989"/>
    </source>
</evidence>
<feature type="transmembrane region" description="Helical" evidence="9">
    <location>
        <begin position="108"/>
        <end position="133"/>
    </location>
</feature>
<evidence type="ECO:0000256" key="7">
    <source>
        <dbReference type="ARBA" id="ARBA00023136"/>
    </source>
</evidence>
<dbReference type="Proteomes" id="UP000216312">
    <property type="component" value="Unassembled WGS sequence"/>
</dbReference>
<protein>
    <submittedName>
        <fullName evidence="11">Biopolymer transporter</fullName>
    </submittedName>
</protein>
<keyword evidence="2 8" id="KW-0813">Transport</keyword>
<evidence type="ECO:0000313" key="12">
    <source>
        <dbReference type="Proteomes" id="UP000216312"/>
    </source>
</evidence>